<evidence type="ECO:0000313" key="11">
    <source>
        <dbReference type="Proteomes" id="UP000244755"/>
    </source>
</evidence>
<evidence type="ECO:0000259" key="7">
    <source>
        <dbReference type="Pfam" id="PF00441"/>
    </source>
</evidence>
<dbReference type="Gene3D" id="2.40.110.10">
    <property type="entry name" value="Butyryl-CoA Dehydrogenase, subunit A, domain 2"/>
    <property type="match status" value="1"/>
</dbReference>
<dbReference type="InterPro" id="IPR009075">
    <property type="entry name" value="AcylCo_DH/oxidase_C"/>
</dbReference>
<dbReference type="InterPro" id="IPR037069">
    <property type="entry name" value="AcylCoA_DH/ox_N_sf"/>
</dbReference>
<dbReference type="Pfam" id="PF00441">
    <property type="entry name" value="Acyl-CoA_dh_1"/>
    <property type="match status" value="1"/>
</dbReference>
<evidence type="ECO:0000256" key="2">
    <source>
        <dbReference type="ARBA" id="ARBA00009347"/>
    </source>
</evidence>
<dbReference type="InterPro" id="IPR052161">
    <property type="entry name" value="Mycobact_Acyl-CoA_DH"/>
</dbReference>
<protein>
    <submittedName>
        <fullName evidence="10">Pimeloyl-CoA dehydrogenase large subunit</fullName>
    </submittedName>
</protein>
<feature type="domain" description="Acyl-CoA dehydrogenase/oxidase N-terminal" evidence="9">
    <location>
        <begin position="8"/>
        <end position="120"/>
    </location>
</feature>
<keyword evidence="5 6" id="KW-0560">Oxidoreductase</keyword>
<name>A0A2R4WMM3_9HYPH</name>
<dbReference type="GO" id="GO:0005886">
    <property type="term" value="C:plasma membrane"/>
    <property type="evidence" value="ECO:0007669"/>
    <property type="project" value="TreeGrafter"/>
</dbReference>
<comment type="similarity">
    <text evidence="2 6">Belongs to the acyl-CoA dehydrogenase family.</text>
</comment>
<proteinExistence type="inferred from homology"/>
<dbReference type="PANTHER" id="PTHR43292:SF3">
    <property type="entry name" value="ACYL-COA DEHYDROGENASE FADE29"/>
    <property type="match status" value="1"/>
</dbReference>
<evidence type="ECO:0000256" key="4">
    <source>
        <dbReference type="ARBA" id="ARBA00022827"/>
    </source>
</evidence>
<evidence type="ECO:0000256" key="1">
    <source>
        <dbReference type="ARBA" id="ARBA00001974"/>
    </source>
</evidence>
<dbReference type="OrthoDB" id="9775090at2"/>
<dbReference type="AlphaFoldDB" id="A0A2R4WMM3"/>
<dbReference type="Pfam" id="PF02771">
    <property type="entry name" value="Acyl-CoA_dh_N"/>
    <property type="match status" value="1"/>
</dbReference>
<dbReference type="GO" id="GO:0016627">
    <property type="term" value="F:oxidoreductase activity, acting on the CH-CH group of donors"/>
    <property type="evidence" value="ECO:0007669"/>
    <property type="project" value="InterPro"/>
</dbReference>
<dbReference type="InterPro" id="IPR046373">
    <property type="entry name" value="Acyl-CoA_Oxase/DH_mid-dom_sf"/>
</dbReference>
<dbReference type="SUPFAM" id="SSF47203">
    <property type="entry name" value="Acyl-CoA dehydrogenase C-terminal domain-like"/>
    <property type="match status" value="1"/>
</dbReference>
<accession>A0A2R4WMM3</accession>
<dbReference type="PANTHER" id="PTHR43292">
    <property type="entry name" value="ACYL-COA DEHYDROGENASE"/>
    <property type="match status" value="1"/>
</dbReference>
<dbReference type="InterPro" id="IPR009100">
    <property type="entry name" value="AcylCoA_DH/oxidase_NM_dom_sf"/>
</dbReference>
<dbReference type="FunFam" id="2.40.110.10:FF:000011">
    <property type="entry name" value="Acyl-CoA dehydrogenase FadE34"/>
    <property type="match status" value="1"/>
</dbReference>
<dbReference type="InterPro" id="IPR013786">
    <property type="entry name" value="AcylCoA_DH/ox_N"/>
</dbReference>
<evidence type="ECO:0000259" key="9">
    <source>
        <dbReference type="Pfam" id="PF02771"/>
    </source>
</evidence>
<feature type="domain" description="Acyl-CoA dehydrogenase/oxidase C-terminal" evidence="7">
    <location>
        <begin position="234"/>
        <end position="394"/>
    </location>
</feature>
<feature type="domain" description="Acyl-CoA oxidase/dehydrogenase middle" evidence="8">
    <location>
        <begin position="125"/>
        <end position="219"/>
    </location>
</feature>
<dbReference type="Gene3D" id="1.20.140.10">
    <property type="entry name" value="Butyryl-CoA Dehydrogenase, subunit A, domain 3"/>
    <property type="match status" value="1"/>
</dbReference>
<dbReference type="InterPro" id="IPR036250">
    <property type="entry name" value="AcylCo_DH-like_C"/>
</dbReference>
<sequence>MEMLLPSELRAFRAEVRAFCRGMLPADIRHKVDRNLSLTRDDHARWQKILHERGWMGGHWPVEWGGRGWGPAQRWLFEQTLAEEGAPWLIPLGVAYVGPVLYTFGNEAQKRRFLPRILSADDFWAQGYSEPNAGSDLAGLRTRAVRDGDAYILNGQKTWTTYAHWADWMFCLARTQTGDRPQDGVSFLLVDMKAPGVTVRAIPTMDGKHHVNEVFFDEVRVPAENLVGEEGKAWAYAKFLLVQERLIAAETGKARHLLERLRRSADETCEGGRPLSEDSTLRRQMAEAEIDIRALEAVCLRLLGRADGSAPTGVEANLLKIRGTEIEQDVTELMIRVTSRRGLPFDPAAFRPDWNGAEIGPAGAIGLAGEFLHLRAATIYGGSNEIQRGIIAKQGLGL</sequence>
<evidence type="ECO:0000256" key="3">
    <source>
        <dbReference type="ARBA" id="ARBA00022630"/>
    </source>
</evidence>
<evidence type="ECO:0000313" key="10">
    <source>
        <dbReference type="EMBL" id="AWB22755.1"/>
    </source>
</evidence>
<keyword evidence="4 6" id="KW-0274">FAD</keyword>
<comment type="cofactor">
    <cofactor evidence="1 6">
        <name>FAD</name>
        <dbReference type="ChEBI" id="CHEBI:57692"/>
    </cofactor>
</comment>
<keyword evidence="11" id="KW-1185">Reference proteome</keyword>
<dbReference type="Proteomes" id="UP000244755">
    <property type="component" value="Chromosome 1"/>
</dbReference>
<organism evidence="10 11">
    <name type="scientific">Methylobacterium currus</name>
    <dbReference type="NCBI Taxonomy" id="2051553"/>
    <lineage>
        <taxon>Bacteria</taxon>
        <taxon>Pseudomonadati</taxon>
        <taxon>Pseudomonadota</taxon>
        <taxon>Alphaproteobacteria</taxon>
        <taxon>Hyphomicrobiales</taxon>
        <taxon>Methylobacteriaceae</taxon>
        <taxon>Methylobacterium</taxon>
    </lineage>
</organism>
<dbReference type="KEGG" id="mee:DA075_19115"/>
<evidence type="ECO:0000256" key="5">
    <source>
        <dbReference type="ARBA" id="ARBA00023002"/>
    </source>
</evidence>
<reference evidence="10 11" key="1">
    <citation type="submission" date="2018-04" db="EMBL/GenBank/DDBJ databases">
        <title>Methylobacterium sp. PR1016A genome.</title>
        <authorList>
            <person name="Park W."/>
        </authorList>
    </citation>
    <scope>NUCLEOTIDE SEQUENCE [LARGE SCALE GENOMIC DNA]</scope>
    <source>
        <strain evidence="10 11">PR1016A</strain>
    </source>
</reference>
<dbReference type="EMBL" id="CP028843">
    <property type="protein sequence ID" value="AWB22755.1"/>
    <property type="molecule type" value="Genomic_DNA"/>
</dbReference>
<dbReference type="InterPro" id="IPR006091">
    <property type="entry name" value="Acyl-CoA_Oxase/DH_mid-dom"/>
</dbReference>
<dbReference type="Gene3D" id="1.10.540.10">
    <property type="entry name" value="Acyl-CoA dehydrogenase/oxidase, N-terminal domain"/>
    <property type="match status" value="1"/>
</dbReference>
<dbReference type="Pfam" id="PF02770">
    <property type="entry name" value="Acyl-CoA_dh_M"/>
    <property type="match status" value="1"/>
</dbReference>
<gene>
    <name evidence="10" type="ORF">DA075_19115</name>
</gene>
<keyword evidence="3 6" id="KW-0285">Flavoprotein</keyword>
<evidence type="ECO:0000259" key="8">
    <source>
        <dbReference type="Pfam" id="PF02770"/>
    </source>
</evidence>
<dbReference type="GO" id="GO:0050660">
    <property type="term" value="F:flavin adenine dinucleotide binding"/>
    <property type="evidence" value="ECO:0007669"/>
    <property type="project" value="InterPro"/>
</dbReference>
<evidence type="ECO:0000256" key="6">
    <source>
        <dbReference type="RuleBase" id="RU362125"/>
    </source>
</evidence>
<dbReference type="SUPFAM" id="SSF56645">
    <property type="entry name" value="Acyl-CoA dehydrogenase NM domain-like"/>
    <property type="match status" value="1"/>
</dbReference>